<gene>
    <name evidence="2" type="ORF">GSLYS_00006442001</name>
</gene>
<evidence type="ECO:0000313" key="2">
    <source>
        <dbReference type="EMBL" id="CAL1532363.1"/>
    </source>
</evidence>
<dbReference type="InterPro" id="IPR029236">
    <property type="entry name" value="DUF4618"/>
</dbReference>
<name>A0AAV2HFF4_LYMST</name>
<dbReference type="EMBL" id="CAXITT010000114">
    <property type="protein sequence ID" value="CAL1532363.1"/>
    <property type="molecule type" value="Genomic_DNA"/>
</dbReference>
<comment type="caution">
    <text evidence="2">The sequence shown here is derived from an EMBL/GenBank/DDBJ whole genome shotgun (WGS) entry which is preliminary data.</text>
</comment>
<reference evidence="2 3" key="1">
    <citation type="submission" date="2024-04" db="EMBL/GenBank/DDBJ databases">
        <authorList>
            <consortium name="Genoscope - CEA"/>
            <person name="William W."/>
        </authorList>
    </citation>
    <scope>NUCLEOTIDE SEQUENCE [LARGE SCALE GENOMIC DNA]</scope>
</reference>
<evidence type="ECO:0000256" key="1">
    <source>
        <dbReference type="SAM" id="Coils"/>
    </source>
</evidence>
<keyword evidence="1" id="KW-0175">Coiled coil</keyword>
<dbReference type="AlphaFoldDB" id="A0AAV2HFF4"/>
<evidence type="ECO:0000313" key="3">
    <source>
        <dbReference type="Proteomes" id="UP001497497"/>
    </source>
</evidence>
<dbReference type="Proteomes" id="UP001497497">
    <property type="component" value="Unassembled WGS sequence"/>
</dbReference>
<dbReference type="PANTHER" id="PTHR28574">
    <property type="entry name" value="RIKEN CDNA 6820408C15"/>
    <property type="match status" value="1"/>
</dbReference>
<dbReference type="Pfam" id="PF15397">
    <property type="entry name" value="DUF4618"/>
    <property type="match status" value="1"/>
</dbReference>
<sequence length="366" mass="43053">MASASEKKVISQQEQHTFQNDELLRSVGTQLNVDFSDYDQWQRKYKVNHTRTKKPQDSQITFKVGKINKKAENVPQINFLRGRRAQASLEEQQRLQKEKCDILEIKIRHARQTSEMYIKREKELVEMNLQIASEIESKEAETHAEVKRLLRKYEKFRGGIATLNTNFAKELSEVKLELETSRAYIHLKLKALEQNVAEMDKRLILKQEKLNVLRSYKDKEYPVKAMVIANLQAELDKLKHSNQEELEELEHIINTELGKYEKERIRLSNDITCRVTEESLGMMHPSLKDTALQNLVMKKEIEFHQKQHEDLGFTNQQLENEVSALLKNPKSNVRLQLFPEFFPIREKCTPDMDIILDIPTQEWLPI</sequence>
<proteinExistence type="predicted"/>
<protein>
    <submittedName>
        <fullName evidence="2">Uncharacterized protein</fullName>
    </submittedName>
</protein>
<accession>A0AAV2HFF4</accession>
<feature type="coiled-coil region" evidence="1">
    <location>
        <begin position="189"/>
        <end position="255"/>
    </location>
</feature>
<dbReference type="PANTHER" id="PTHR28574:SF1">
    <property type="entry name" value="RIKEN CDNA 6820408C15 GENE"/>
    <property type="match status" value="1"/>
</dbReference>
<keyword evidence="3" id="KW-1185">Reference proteome</keyword>
<organism evidence="2 3">
    <name type="scientific">Lymnaea stagnalis</name>
    <name type="common">Great pond snail</name>
    <name type="synonym">Helix stagnalis</name>
    <dbReference type="NCBI Taxonomy" id="6523"/>
    <lineage>
        <taxon>Eukaryota</taxon>
        <taxon>Metazoa</taxon>
        <taxon>Spiralia</taxon>
        <taxon>Lophotrochozoa</taxon>
        <taxon>Mollusca</taxon>
        <taxon>Gastropoda</taxon>
        <taxon>Heterobranchia</taxon>
        <taxon>Euthyneura</taxon>
        <taxon>Panpulmonata</taxon>
        <taxon>Hygrophila</taxon>
        <taxon>Lymnaeoidea</taxon>
        <taxon>Lymnaeidae</taxon>
        <taxon>Lymnaea</taxon>
    </lineage>
</organism>